<proteinExistence type="predicted"/>
<evidence type="ECO:0000313" key="1">
    <source>
        <dbReference type="EMBL" id="NZD63634.1"/>
    </source>
</evidence>
<name>A0A7Z0RLA3_9HYPH</name>
<gene>
    <name evidence="1" type="ORF">HX900_21435</name>
</gene>
<evidence type="ECO:0000313" key="2">
    <source>
        <dbReference type="Proteomes" id="UP000532162"/>
    </source>
</evidence>
<dbReference type="SUPFAM" id="SSF52200">
    <property type="entry name" value="Toll/Interleukin receptor TIR domain"/>
    <property type="match status" value="1"/>
</dbReference>
<dbReference type="RefSeq" id="WP_180695743.1">
    <property type="nucleotide sequence ID" value="NZ_JACCPJ010000006.1"/>
</dbReference>
<dbReference type="AlphaFoldDB" id="A0A7Z0RLA3"/>
<protein>
    <submittedName>
        <fullName evidence="1">Toll/interleukin-1 receptor domain-containing protein</fullName>
    </submittedName>
</protein>
<accession>A0A7Z0RLA3</accession>
<organism evidence="1 2">
    <name type="scientific">Rhizobium changzhiense</name>
    <dbReference type="NCBI Taxonomy" id="2692317"/>
    <lineage>
        <taxon>Bacteria</taxon>
        <taxon>Pseudomonadati</taxon>
        <taxon>Pseudomonadota</taxon>
        <taxon>Alphaproteobacteria</taxon>
        <taxon>Hyphomicrobiales</taxon>
        <taxon>Rhizobiaceae</taxon>
        <taxon>Rhizobium/Agrobacterium group</taxon>
        <taxon>Rhizobium</taxon>
    </lineage>
</organism>
<comment type="caution">
    <text evidence="1">The sequence shown here is derived from an EMBL/GenBank/DDBJ whole genome shotgun (WGS) entry which is preliminary data.</text>
</comment>
<reference evidence="1 2" key="1">
    <citation type="submission" date="2020-07" db="EMBL/GenBank/DDBJ databases">
        <authorList>
            <person name="Sun Q."/>
        </authorList>
    </citation>
    <scope>NUCLEOTIDE SEQUENCE [LARGE SCALE GENOMIC DNA]</scope>
    <source>
        <strain evidence="1 2">WYCCWR 11290</strain>
    </source>
</reference>
<dbReference type="Gene3D" id="3.40.50.10140">
    <property type="entry name" value="Toll/interleukin-1 receptor homology (TIR) domain"/>
    <property type="match status" value="1"/>
</dbReference>
<sequence length="694" mass="75793">MTEDAHLRELVDFVTEVVSEAVEALRSFPEGYLPQESQLPRDTEALPLGQFDFSDILAEAMVQAFLAEQIRALPERVQTSFLNAGSVIGQILANFGVSQDKSPLPDVSLLLDEDFRNLMLAAGQYAKEVRESDDLDDADPVGFGKAAMSELLRRNIAARAPYARMLTTLLGEDALIWLTAASERGSTNLQPHEFSRDGWHRLSEIETQVSIEHELTMMDPSLEIVSKCVVTASWTLVALASYMDPACFLGEHTTRILSQRDGQFTFGGGVGSRVLQSFEPGRMVPLLGILADGLSDPLLSAADLMWIAAGLARVRHVKVRHQEATPLTSDRFGVFLSHRGCDAKFELASTFEGLPAGHGVFLDCMTLPRGVINRSFVYKSLTNADSVVIVETEHFRESQWCLKEAWLSDAMAGRGLLRVERLSLPDAMALVRSHGPATRRQSGDPRHVYGITARVLRDIGYWARRPNLHSLQEAGVSAEPLSSLRALLDIEPAPDDPAWREALTTAVLETLERVVAAAPDGEPVDLWATALQFALAAFGHESQARSKDEVRRGVDQLNLVLKRLLERGIHRDREFRSRAPAYLAFLAGAVAIQLSGFALDERLVPAVKAATCGAAVLHGQLLLLDAREPGAPRDLRLRLAAALIASNVGSVGIIQNAWDEVHKGEVDGIPLEVLPCVTMHPGMEGLQTIGNATT</sequence>
<dbReference type="EMBL" id="JACCPJ010000006">
    <property type="protein sequence ID" value="NZD63634.1"/>
    <property type="molecule type" value="Genomic_DNA"/>
</dbReference>
<dbReference type="InterPro" id="IPR035897">
    <property type="entry name" value="Toll_tir_struct_dom_sf"/>
</dbReference>
<dbReference type="Proteomes" id="UP000532162">
    <property type="component" value="Unassembled WGS sequence"/>
</dbReference>
<keyword evidence="1" id="KW-0675">Receptor</keyword>